<dbReference type="Proteomes" id="UP000518752">
    <property type="component" value="Unassembled WGS sequence"/>
</dbReference>
<feature type="coiled-coil region" evidence="1">
    <location>
        <begin position="75"/>
        <end position="109"/>
    </location>
</feature>
<comment type="caution">
    <text evidence="2">The sequence shown here is derived from an EMBL/GenBank/DDBJ whole genome shotgun (WGS) entry which is preliminary data.</text>
</comment>
<accession>A0A8H5GUR6</accession>
<evidence type="ECO:0008006" key="4">
    <source>
        <dbReference type="Google" id="ProtNLM"/>
    </source>
</evidence>
<keyword evidence="3" id="KW-1185">Reference proteome</keyword>
<evidence type="ECO:0000256" key="1">
    <source>
        <dbReference type="SAM" id="Coils"/>
    </source>
</evidence>
<sequence length="455" mass="52137">MAYDICQHKFSPTALNLHFLTCTMLTWKETITNLDKLVAEVNGAEDSEYTQLLERNRTNAIPESANERLQMNLSVDEAARELERCDQVISELEEQLARLKEWRNHLIRTRIAPKKSLLSPIRKLPPEVLRSIFAHVKSRILVSGANSGKLRSPVFGLTWVCAHWRAVALSESQMWNDYEVDWRSSQYFDPKFIAFMRECFEVRAQHSPIDLALLGNTTTTPSTIHIVLDIVFQSPERWGDVKFDFSWSRPSLEYLAECLRIAGTTSFPHLKSFTIRVSDAAELWENEVLRTLQDCPRLRDLQSSFLDPAVACDMKHLTSLKLDCFIGHSLTQLLMQCPLLESLSLQNFSSAPIPNTVYHHLHLAHLEVYIVDWGFEVGWGTGLHLPALTHLSLFPLMRDEGRFEALHEMTRLLIRSNCSLNKIQLGFYWVAEEEKSRFLDDISPVIAPGTLIAFS</sequence>
<name>A0A8H5GUR6_9AGAR</name>
<proteinExistence type="predicted"/>
<protein>
    <recommendedName>
        <fullName evidence="4">F-box domain-containing protein</fullName>
    </recommendedName>
</protein>
<dbReference type="InterPro" id="IPR032675">
    <property type="entry name" value="LRR_dom_sf"/>
</dbReference>
<dbReference type="Gene3D" id="3.80.10.10">
    <property type="entry name" value="Ribonuclease Inhibitor"/>
    <property type="match status" value="1"/>
</dbReference>
<evidence type="ECO:0000313" key="3">
    <source>
        <dbReference type="Proteomes" id="UP000518752"/>
    </source>
</evidence>
<organism evidence="2 3">
    <name type="scientific">Collybiopsis confluens</name>
    <dbReference type="NCBI Taxonomy" id="2823264"/>
    <lineage>
        <taxon>Eukaryota</taxon>
        <taxon>Fungi</taxon>
        <taxon>Dikarya</taxon>
        <taxon>Basidiomycota</taxon>
        <taxon>Agaricomycotina</taxon>
        <taxon>Agaricomycetes</taxon>
        <taxon>Agaricomycetidae</taxon>
        <taxon>Agaricales</taxon>
        <taxon>Marasmiineae</taxon>
        <taxon>Omphalotaceae</taxon>
        <taxon>Collybiopsis</taxon>
    </lineage>
</organism>
<dbReference type="OrthoDB" id="3365698at2759"/>
<gene>
    <name evidence="2" type="ORF">D9757_009987</name>
</gene>
<dbReference type="EMBL" id="JAACJN010000116">
    <property type="protein sequence ID" value="KAF5371441.1"/>
    <property type="molecule type" value="Genomic_DNA"/>
</dbReference>
<dbReference type="SUPFAM" id="SSF52047">
    <property type="entry name" value="RNI-like"/>
    <property type="match status" value="1"/>
</dbReference>
<evidence type="ECO:0000313" key="2">
    <source>
        <dbReference type="EMBL" id="KAF5371441.1"/>
    </source>
</evidence>
<reference evidence="2 3" key="1">
    <citation type="journal article" date="2020" name="ISME J.">
        <title>Uncovering the hidden diversity of litter-decomposition mechanisms in mushroom-forming fungi.</title>
        <authorList>
            <person name="Floudas D."/>
            <person name="Bentzer J."/>
            <person name="Ahren D."/>
            <person name="Johansson T."/>
            <person name="Persson P."/>
            <person name="Tunlid A."/>
        </authorList>
    </citation>
    <scope>NUCLEOTIDE SEQUENCE [LARGE SCALE GENOMIC DNA]</scope>
    <source>
        <strain evidence="2 3">CBS 406.79</strain>
    </source>
</reference>
<keyword evidence="1" id="KW-0175">Coiled coil</keyword>
<dbReference type="AlphaFoldDB" id="A0A8H5GUR6"/>